<feature type="compositionally biased region" description="Gly residues" evidence="8">
    <location>
        <begin position="106"/>
        <end position="116"/>
    </location>
</feature>
<evidence type="ECO:0000256" key="7">
    <source>
        <dbReference type="ARBA" id="ARBA00023136"/>
    </source>
</evidence>
<feature type="transmembrane region" description="Helical" evidence="9">
    <location>
        <begin position="6"/>
        <end position="26"/>
    </location>
</feature>
<keyword evidence="5 9" id="KW-0812">Transmembrane</keyword>
<evidence type="ECO:0000256" key="4">
    <source>
        <dbReference type="ARBA" id="ARBA00022475"/>
    </source>
</evidence>
<protein>
    <submittedName>
        <fullName evidence="10">Multicomponent Na+:H+ antiporter subunit F</fullName>
    </submittedName>
</protein>
<dbReference type="PANTHER" id="PTHR34702:SF1">
    <property type="entry name" value="NA(+)_H(+) ANTIPORTER SUBUNIT F"/>
    <property type="match status" value="1"/>
</dbReference>
<keyword evidence="4" id="KW-1003">Cell membrane</keyword>
<name>A0ABS4Z5W7_9ACTN</name>
<accession>A0ABS4Z5W7</accession>
<evidence type="ECO:0000256" key="2">
    <source>
        <dbReference type="ARBA" id="ARBA00009212"/>
    </source>
</evidence>
<dbReference type="RefSeq" id="WP_245357978.1">
    <property type="nucleotide sequence ID" value="NZ_BAAAMH010000012.1"/>
</dbReference>
<dbReference type="Proteomes" id="UP000758168">
    <property type="component" value="Unassembled WGS sequence"/>
</dbReference>
<reference evidence="10 11" key="1">
    <citation type="submission" date="2021-03" db="EMBL/GenBank/DDBJ databases">
        <title>Sequencing the genomes of 1000 actinobacteria strains.</title>
        <authorList>
            <person name="Klenk H.-P."/>
        </authorList>
    </citation>
    <scope>NUCLEOTIDE SEQUENCE [LARGE SCALE GENOMIC DNA]</scope>
    <source>
        <strain evidence="10 11">DSM 12936</strain>
    </source>
</reference>
<evidence type="ECO:0000256" key="1">
    <source>
        <dbReference type="ARBA" id="ARBA00004651"/>
    </source>
</evidence>
<evidence type="ECO:0000313" key="10">
    <source>
        <dbReference type="EMBL" id="MBP2416150.1"/>
    </source>
</evidence>
<keyword evidence="7 9" id="KW-0472">Membrane</keyword>
<proteinExistence type="inferred from homology"/>
<evidence type="ECO:0000256" key="6">
    <source>
        <dbReference type="ARBA" id="ARBA00022989"/>
    </source>
</evidence>
<dbReference type="Pfam" id="PF04066">
    <property type="entry name" value="MrpF_PhaF"/>
    <property type="match status" value="1"/>
</dbReference>
<feature type="region of interest" description="Disordered" evidence="8">
    <location>
        <begin position="92"/>
        <end position="116"/>
    </location>
</feature>
<keyword evidence="3" id="KW-0813">Transport</keyword>
<comment type="similarity">
    <text evidence="2">Belongs to the CPA3 antiporters (TC 2.A.63) subunit F family.</text>
</comment>
<feature type="transmembrane region" description="Helical" evidence="9">
    <location>
        <begin position="64"/>
        <end position="87"/>
    </location>
</feature>
<comment type="subcellular location">
    <subcellularLocation>
        <location evidence="1">Cell membrane</location>
        <topology evidence="1">Multi-pass membrane protein</topology>
    </subcellularLocation>
</comment>
<sequence>MVDMVVMVMVSAGALMLAVAAVLTVARMSRGPSSLDRVVAADVLIAVVIAALALEAIVNDHSTTLPVMLVLSLLGFAGSVSIARFVADRDKATRWDVESQQTPTGSGPGTGPGERG</sequence>
<evidence type="ECO:0000256" key="9">
    <source>
        <dbReference type="SAM" id="Phobius"/>
    </source>
</evidence>
<dbReference type="PANTHER" id="PTHR34702">
    <property type="entry name" value="NA(+)/H(+) ANTIPORTER SUBUNIT F1"/>
    <property type="match status" value="1"/>
</dbReference>
<evidence type="ECO:0000256" key="8">
    <source>
        <dbReference type="SAM" id="MobiDB-lite"/>
    </source>
</evidence>
<dbReference type="InterPro" id="IPR007208">
    <property type="entry name" value="MrpF/PhaF-like"/>
</dbReference>
<comment type="caution">
    <text evidence="10">The sequence shown here is derived from an EMBL/GenBank/DDBJ whole genome shotgun (WGS) entry which is preliminary data.</text>
</comment>
<gene>
    <name evidence="10" type="ORF">JOF54_001072</name>
</gene>
<evidence type="ECO:0000313" key="11">
    <source>
        <dbReference type="Proteomes" id="UP000758168"/>
    </source>
</evidence>
<evidence type="ECO:0000256" key="5">
    <source>
        <dbReference type="ARBA" id="ARBA00022692"/>
    </source>
</evidence>
<keyword evidence="6 9" id="KW-1133">Transmembrane helix</keyword>
<evidence type="ECO:0000256" key="3">
    <source>
        <dbReference type="ARBA" id="ARBA00022448"/>
    </source>
</evidence>
<keyword evidence="11" id="KW-1185">Reference proteome</keyword>
<organism evidence="10 11">
    <name type="scientific">Microlunatus capsulatus</name>
    <dbReference type="NCBI Taxonomy" id="99117"/>
    <lineage>
        <taxon>Bacteria</taxon>
        <taxon>Bacillati</taxon>
        <taxon>Actinomycetota</taxon>
        <taxon>Actinomycetes</taxon>
        <taxon>Propionibacteriales</taxon>
        <taxon>Propionibacteriaceae</taxon>
        <taxon>Microlunatus</taxon>
    </lineage>
</organism>
<dbReference type="EMBL" id="JAGIOB010000001">
    <property type="protein sequence ID" value="MBP2416150.1"/>
    <property type="molecule type" value="Genomic_DNA"/>
</dbReference>
<feature type="transmembrane region" description="Helical" evidence="9">
    <location>
        <begin position="38"/>
        <end position="58"/>
    </location>
</feature>